<dbReference type="GO" id="GO:0016020">
    <property type="term" value="C:membrane"/>
    <property type="evidence" value="ECO:0007669"/>
    <property type="project" value="UniProtKB-SubCell"/>
</dbReference>
<feature type="repeat" description="Solcar" evidence="7">
    <location>
        <begin position="247"/>
        <end position="331"/>
    </location>
</feature>
<organism evidence="11">
    <name type="scientific">Enterobius vermicularis</name>
    <name type="common">Human pinworm</name>
    <dbReference type="NCBI Taxonomy" id="51028"/>
    <lineage>
        <taxon>Eukaryota</taxon>
        <taxon>Metazoa</taxon>
        <taxon>Ecdysozoa</taxon>
        <taxon>Nematoda</taxon>
        <taxon>Chromadorea</taxon>
        <taxon>Rhabditida</taxon>
        <taxon>Spirurina</taxon>
        <taxon>Oxyuridomorpha</taxon>
        <taxon>Oxyuroidea</taxon>
        <taxon>Oxyuridae</taxon>
        <taxon>Enterobius</taxon>
    </lineage>
</organism>
<evidence type="ECO:0000313" key="11">
    <source>
        <dbReference type="WBParaSite" id="EVEC_0001157701-mRNA-1"/>
    </source>
</evidence>
<dbReference type="GO" id="GO:0015187">
    <property type="term" value="F:glycine transmembrane transporter activity"/>
    <property type="evidence" value="ECO:0007669"/>
    <property type="project" value="TreeGrafter"/>
</dbReference>
<dbReference type="Pfam" id="PF00153">
    <property type="entry name" value="Mito_carr"/>
    <property type="match status" value="3"/>
</dbReference>
<gene>
    <name evidence="9" type="ORF">EVEC_LOCUS10870</name>
</gene>
<dbReference type="EMBL" id="UXUI01011297">
    <property type="protein sequence ID" value="VDD96119.1"/>
    <property type="molecule type" value="Genomic_DNA"/>
</dbReference>
<evidence type="ECO:0000256" key="1">
    <source>
        <dbReference type="ARBA" id="ARBA00004141"/>
    </source>
</evidence>
<evidence type="ECO:0000256" key="2">
    <source>
        <dbReference type="ARBA" id="ARBA00006375"/>
    </source>
</evidence>
<dbReference type="PANTHER" id="PTHR46181">
    <property type="entry name" value="MITOCHONDRIAL GLYCINE TRANSPORTER"/>
    <property type="match status" value="1"/>
</dbReference>
<dbReference type="PANTHER" id="PTHR46181:SF3">
    <property type="entry name" value="MITOCHONDRIAL GLYCINE TRANSPORTER"/>
    <property type="match status" value="1"/>
</dbReference>
<evidence type="ECO:0000313" key="10">
    <source>
        <dbReference type="Proteomes" id="UP000274131"/>
    </source>
</evidence>
<reference evidence="11" key="1">
    <citation type="submission" date="2017-02" db="UniProtKB">
        <authorList>
            <consortium name="WormBaseParasite"/>
        </authorList>
    </citation>
    <scope>IDENTIFICATION</scope>
</reference>
<evidence type="ECO:0000256" key="7">
    <source>
        <dbReference type="PROSITE-ProRule" id="PRU00282"/>
    </source>
</evidence>
<comment type="subcellular location">
    <subcellularLocation>
        <location evidence="1">Membrane</location>
        <topology evidence="1">Multi-pass membrane protein</topology>
    </subcellularLocation>
</comment>
<name>A0A0N4VL24_ENTVE</name>
<comment type="similarity">
    <text evidence="2 8">Belongs to the mitochondrial carrier (TC 2.A.29) family.</text>
</comment>
<keyword evidence="4 7" id="KW-0812">Transmembrane</keyword>
<keyword evidence="5" id="KW-0677">Repeat</keyword>
<dbReference type="InterPro" id="IPR002067">
    <property type="entry name" value="MCP"/>
</dbReference>
<dbReference type="Gene3D" id="1.50.40.10">
    <property type="entry name" value="Mitochondrial carrier domain"/>
    <property type="match status" value="1"/>
</dbReference>
<feature type="repeat" description="Solcar" evidence="7">
    <location>
        <begin position="65"/>
        <end position="149"/>
    </location>
</feature>
<keyword evidence="3 8" id="KW-0813">Transport</keyword>
<dbReference type="STRING" id="51028.A0A0N4VL24"/>
<evidence type="ECO:0000256" key="8">
    <source>
        <dbReference type="RuleBase" id="RU000488"/>
    </source>
</evidence>
<dbReference type="SUPFAM" id="SSF103506">
    <property type="entry name" value="Mitochondrial carrier"/>
    <property type="match status" value="1"/>
</dbReference>
<dbReference type="WBParaSite" id="EVEC_0001157701-mRNA-1">
    <property type="protein sequence ID" value="EVEC_0001157701-mRNA-1"/>
    <property type="gene ID" value="EVEC_0001157701"/>
</dbReference>
<dbReference type="GO" id="GO:0005739">
    <property type="term" value="C:mitochondrion"/>
    <property type="evidence" value="ECO:0007669"/>
    <property type="project" value="TreeGrafter"/>
</dbReference>
<dbReference type="InterPro" id="IPR018108">
    <property type="entry name" value="MCP_transmembrane"/>
</dbReference>
<proteinExistence type="inferred from homology"/>
<feature type="repeat" description="Solcar" evidence="7">
    <location>
        <begin position="155"/>
        <end position="239"/>
    </location>
</feature>
<evidence type="ECO:0000256" key="6">
    <source>
        <dbReference type="ARBA" id="ARBA00023136"/>
    </source>
</evidence>
<reference evidence="9 10" key="2">
    <citation type="submission" date="2018-10" db="EMBL/GenBank/DDBJ databases">
        <authorList>
            <consortium name="Pathogen Informatics"/>
        </authorList>
    </citation>
    <scope>NUCLEOTIDE SEQUENCE [LARGE SCALE GENOMIC DNA]</scope>
</reference>
<evidence type="ECO:0000256" key="5">
    <source>
        <dbReference type="ARBA" id="ARBA00022737"/>
    </source>
</evidence>
<keyword evidence="6 7" id="KW-0472">Membrane</keyword>
<sequence length="333" mass="37347">MMDDFGNLLTSSTASLCLIRFKKHTVLEPCYAHDSCASEKKCLMTYGKPENSQARIITRKQSTVQSVLTSAQYGSLSSLCSTLILQPLDRLKTLSQQDTGRRVSAFTNARLVVQRHGVIDLWRGSVPTILRVVPGVALYFGFLELGQKYIAQSEHPLTENFLLGFVSRSFVAVTLMPATVIKTRFESNIYRDESIYGAVKRIMKSDGFQGLFKGVIPTVLRDAPFSGIYLAFYRQNKKLWEKHFGQVKALTRFFCGIMAGVFACAVTQPFDVTKTQMQLYPNRFSSSLQVVRSIHKTGGWLAFFKGFILRSSRRTAMAALSWTIFDEASSFVG</sequence>
<dbReference type="GO" id="GO:1904983">
    <property type="term" value="P:glycine import into mitochondrion"/>
    <property type="evidence" value="ECO:0007669"/>
    <property type="project" value="TreeGrafter"/>
</dbReference>
<dbReference type="Proteomes" id="UP000274131">
    <property type="component" value="Unassembled WGS sequence"/>
</dbReference>
<keyword evidence="10" id="KW-1185">Reference proteome</keyword>
<protein>
    <submittedName>
        <fullName evidence="11">Solute carrier family 25 member 38</fullName>
    </submittedName>
</protein>
<evidence type="ECO:0000256" key="3">
    <source>
        <dbReference type="ARBA" id="ARBA00022448"/>
    </source>
</evidence>
<dbReference type="InterPro" id="IPR023395">
    <property type="entry name" value="MCP_dom_sf"/>
</dbReference>
<evidence type="ECO:0000313" key="9">
    <source>
        <dbReference type="EMBL" id="VDD96119.1"/>
    </source>
</evidence>
<accession>A0A0N4VL24</accession>
<dbReference type="AlphaFoldDB" id="A0A0N4VL24"/>
<dbReference type="OrthoDB" id="1924968at2759"/>
<evidence type="ECO:0000256" key="4">
    <source>
        <dbReference type="ARBA" id="ARBA00022692"/>
    </source>
</evidence>
<dbReference type="PROSITE" id="PS50920">
    <property type="entry name" value="SOLCAR"/>
    <property type="match status" value="3"/>
</dbReference>
<dbReference type="PRINTS" id="PR00926">
    <property type="entry name" value="MITOCARRIER"/>
</dbReference>